<dbReference type="RefSeq" id="WP_187074764.1">
    <property type="nucleotide sequence ID" value="NZ_JACORT010000001.1"/>
</dbReference>
<proteinExistence type="predicted"/>
<feature type="chain" id="PRO_5037341069" evidence="2">
    <location>
        <begin position="23"/>
        <end position="246"/>
    </location>
</feature>
<reference evidence="4" key="1">
    <citation type="submission" date="2020-08" db="EMBL/GenBank/DDBJ databases">
        <title>Ramlibacter sp. USB13 16S ribosomal RNA gene genome sequencing and assembly.</title>
        <authorList>
            <person name="Kang M."/>
        </authorList>
    </citation>
    <scope>NUCLEOTIDE SEQUENCE</scope>
    <source>
        <strain evidence="4">USB13</strain>
    </source>
</reference>
<gene>
    <name evidence="4" type="ORF">H8N03_03750</name>
</gene>
<dbReference type="InterPro" id="IPR025392">
    <property type="entry name" value="DUF4124"/>
</dbReference>
<feature type="compositionally biased region" description="Basic and acidic residues" evidence="1">
    <location>
        <begin position="78"/>
        <end position="87"/>
    </location>
</feature>
<dbReference type="Pfam" id="PF13511">
    <property type="entry name" value="DUF4124"/>
    <property type="match status" value="1"/>
</dbReference>
<feature type="region of interest" description="Disordered" evidence="1">
    <location>
        <begin position="182"/>
        <end position="201"/>
    </location>
</feature>
<dbReference type="AlphaFoldDB" id="A0A923MPX0"/>
<sequence>MDKSIVGILACAAALAGPAAHAQNKCVENGRTTYQEAPCPGTARSETIQSPSAVRTAPSPAPRNGAAAAPPRPSAGRDPMELRKEASEMESCAGDWDIQAGTMRSQREAMERSRARGRSTASDEVVATTQMQRFVARFLPKCGKFGFVAPTDAASEQLDIGIAQELWRKHDAKLAEIEAAGRAETAARSRASEQQGRADLARDCMKARREIADAFAQNMRLPADQRAPGERAIAQAQREVERECSR</sequence>
<feature type="region of interest" description="Disordered" evidence="1">
    <location>
        <begin position="37"/>
        <end position="92"/>
    </location>
</feature>
<evidence type="ECO:0000256" key="2">
    <source>
        <dbReference type="SAM" id="SignalP"/>
    </source>
</evidence>
<keyword evidence="5" id="KW-1185">Reference proteome</keyword>
<name>A0A923MPX0_9BURK</name>
<evidence type="ECO:0000256" key="1">
    <source>
        <dbReference type="SAM" id="MobiDB-lite"/>
    </source>
</evidence>
<organism evidence="4 5">
    <name type="scientific">Ramlibacter cellulosilyticus</name>
    <dbReference type="NCBI Taxonomy" id="2764187"/>
    <lineage>
        <taxon>Bacteria</taxon>
        <taxon>Pseudomonadati</taxon>
        <taxon>Pseudomonadota</taxon>
        <taxon>Betaproteobacteria</taxon>
        <taxon>Burkholderiales</taxon>
        <taxon>Comamonadaceae</taxon>
        <taxon>Ramlibacter</taxon>
    </lineage>
</organism>
<evidence type="ECO:0000313" key="5">
    <source>
        <dbReference type="Proteomes" id="UP000608513"/>
    </source>
</evidence>
<feature type="domain" description="DUF4124" evidence="3">
    <location>
        <begin position="11"/>
        <end position="62"/>
    </location>
</feature>
<feature type="compositionally biased region" description="Low complexity" evidence="1">
    <location>
        <begin position="62"/>
        <end position="77"/>
    </location>
</feature>
<dbReference type="Proteomes" id="UP000608513">
    <property type="component" value="Unassembled WGS sequence"/>
</dbReference>
<evidence type="ECO:0000313" key="4">
    <source>
        <dbReference type="EMBL" id="MBC5782044.1"/>
    </source>
</evidence>
<feature type="compositionally biased region" description="Polar residues" evidence="1">
    <location>
        <begin position="44"/>
        <end position="53"/>
    </location>
</feature>
<feature type="compositionally biased region" description="Basic and acidic residues" evidence="1">
    <location>
        <begin position="182"/>
        <end position="191"/>
    </location>
</feature>
<protein>
    <submittedName>
        <fullName evidence="4">DUF4124 domain-containing protein</fullName>
    </submittedName>
</protein>
<feature type="signal peptide" evidence="2">
    <location>
        <begin position="1"/>
        <end position="22"/>
    </location>
</feature>
<keyword evidence="2" id="KW-0732">Signal</keyword>
<feature type="region of interest" description="Disordered" evidence="1">
    <location>
        <begin position="220"/>
        <end position="246"/>
    </location>
</feature>
<accession>A0A923MPX0</accession>
<comment type="caution">
    <text evidence="4">The sequence shown here is derived from an EMBL/GenBank/DDBJ whole genome shotgun (WGS) entry which is preliminary data.</text>
</comment>
<dbReference type="EMBL" id="JACORT010000001">
    <property type="protein sequence ID" value="MBC5782044.1"/>
    <property type="molecule type" value="Genomic_DNA"/>
</dbReference>
<evidence type="ECO:0000259" key="3">
    <source>
        <dbReference type="Pfam" id="PF13511"/>
    </source>
</evidence>